<evidence type="ECO:0000313" key="3">
    <source>
        <dbReference type="Proteomes" id="UP000031532"/>
    </source>
</evidence>
<dbReference type="InterPro" id="IPR038186">
    <property type="entry name" value="CHAD_dom_sf"/>
</dbReference>
<dbReference type="SMART" id="SM00880">
    <property type="entry name" value="CHAD"/>
    <property type="match status" value="1"/>
</dbReference>
<reference evidence="2 3" key="1">
    <citation type="journal article" date="2015" name="Genome Announc.">
        <title>Draft Genome Sequence of the Terrestrial Cyanobacterium Scytonema millei VB511283, Isolated from Eastern India.</title>
        <authorList>
            <person name="Sen D."/>
            <person name="Chandrababunaidu M.M."/>
            <person name="Singh D."/>
            <person name="Sanghi N."/>
            <person name="Ghorai A."/>
            <person name="Mishra G.P."/>
            <person name="Madduluri M."/>
            <person name="Adhikary S.P."/>
            <person name="Tripathy S."/>
        </authorList>
    </citation>
    <scope>NUCLEOTIDE SEQUENCE [LARGE SCALE GENOMIC DNA]</scope>
    <source>
        <strain evidence="2 3">VB511283</strain>
    </source>
</reference>
<dbReference type="PANTHER" id="PTHR39339">
    <property type="entry name" value="SLR1444 PROTEIN"/>
    <property type="match status" value="1"/>
</dbReference>
<dbReference type="Proteomes" id="UP000031532">
    <property type="component" value="Unassembled WGS sequence"/>
</dbReference>
<dbReference type="PANTHER" id="PTHR39339:SF1">
    <property type="entry name" value="CHAD DOMAIN-CONTAINING PROTEIN"/>
    <property type="match status" value="1"/>
</dbReference>
<dbReference type="OrthoDB" id="9777271at2"/>
<feature type="domain" description="CHAD" evidence="1">
    <location>
        <begin position="9"/>
        <end position="311"/>
    </location>
</feature>
<evidence type="ECO:0000313" key="2">
    <source>
        <dbReference type="EMBL" id="NHC36214.1"/>
    </source>
</evidence>
<dbReference type="AlphaFoldDB" id="A0A9X5E8T3"/>
<gene>
    <name evidence="2" type="ORF">QH73_0016435</name>
</gene>
<dbReference type="Gene3D" id="1.40.20.10">
    <property type="entry name" value="CHAD domain"/>
    <property type="match status" value="1"/>
</dbReference>
<dbReference type="PROSITE" id="PS51708">
    <property type="entry name" value="CHAD"/>
    <property type="match status" value="1"/>
</dbReference>
<dbReference type="Pfam" id="PF05235">
    <property type="entry name" value="CHAD"/>
    <property type="match status" value="1"/>
</dbReference>
<dbReference type="RefSeq" id="WP_039717103.1">
    <property type="nucleotide sequence ID" value="NZ_JTJC03000004.1"/>
</dbReference>
<name>A0A9X5E8T3_9CYAN</name>
<evidence type="ECO:0000259" key="1">
    <source>
        <dbReference type="PROSITE" id="PS51708"/>
    </source>
</evidence>
<dbReference type="InterPro" id="IPR007899">
    <property type="entry name" value="CHAD_dom"/>
</dbReference>
<organism evidence="2 3">
    <name type="scientific">Scytonema millei VB511283</name>
    <dbReference type="NCBI Taxonomy" id="1245923"/>
    <lineage>
        <taxon>Bacteria</taxon>
        <taxon>Bacillati</taxon>
        <taxon>Cyanobacteriota</taxon>
        <taxon>Cyanophyceae</taxon>
        <taxon>Nostocales</taxon>
        <taxon>Scytonemataceae</taxon>
        <taxon>Scytonema</taxon>
    </lineage>
</organism>
<sequence>MTSSTLSGKNTLGDRAVLAIKKHFEKFLKHEADVIADRDPEALHQMRVGMRRLRSAIAGFAPAIDLPKPVQEKKIGKIARILGKLRDLDVLRESLENKYKPALPADEQEQLDTALVYLYKRRRKAFAKVHETLTGDRYQELKQALEKWLSQPQLQPIAQMPIQATLPDLLLSEVGRLLLHPSWLVGTKLQDEQVVVQTGQTPAQAKQQLIDNAPLLHSLRKETKRARYQMEVFANFYGASYETYLEDLKAIQSVLGQFQDSAVLSEFLADALQTKIEKTMPTLANLLAEHNYKAWQQWQTLQQRYLNLESRKGLHLSILMPTWENVNNGQSTEHDTVLSQQS</sequence>
<keyword evidence="3" id="KW-1185">Reference proteome</keyword>
<accession>A0A9X5E8T3</accession>
<dbReference type="EMBL" id="JTJC03000004">
    <property type="protein sequence ID" value="NHC36214.1"/>
    <property type="molecule type" value="Genomic_DNA"/>
</dbReference>
<comment type="caution">
    <text evidence="2">The sequence shown here is derived from an EMBL/GenBank/DDBJ whole genome shotgun (WGS) entry which is preliminary data.</text>
</comment>
<protein>
    <submittedName>
        <fullName evidence="2">CHAD domain-containing protein</fullName>
    </submittedName>
</protein>
<proteinExistence type="predicted"/>